<accession>A0AA46YLS1</accession>
<dbReference type="KEGG" id="sgrg:L0C25_02045"/>
<protein>
    <submittedName>
        <fullName evidence="1">DUF6506 family protein</fullName>
    </submittedName>
</protein>
<sequence length="168" mass="17460">MTTHVLFEGAPGVLVRTDELVVEGVGRAELIDAARRAAPAADRIELCGGIGVDDAASVIAVVGDSADVRLNRYGFESLEQVAAYKVAFGTGEVGDAAFFYATAQSTPLVQHEGVMVAGVADERVLIERTREAQARGAGIIELYGGLGARAAATVRQVTDDALPVGFID</sequence>
<organism evidence="1 2">
    <name type="scientific">Solicola gregarius</name>
    <dbReference type="NCBI Taxonomy" id="2908642"/>
    <lineage>
        <taxon>Bacteria</taxon>
        <taxon>Bacillati</taxon>
        <taxon>Actinomycetota</taxon>
        <taxon>Actinomycetes</taxon>
        <taxon>Propionibacteriales</taxon>
        <taxon>Nocardioidaceae</taxon>
        <taxon>Solicola</taxon>
    </lineage>
</organism>
<dbReference type="Pfam" id="PF20116">
    <property type="entry name" value="DUF6506"/>
    <property type="match status" value="1"/>
</dbReference>
<gene>
    <name evidence="1" type="ORF">L0C25_02045</name>
</gene>
<keyword evidence="2" id="KW-1185">Reference proteome</keyword>
<name>A0AA46YLS1_9ACTN</name>
<dbReference type="RefSeq" id="WP_271634717.1">
    <property type="nucleotide sequence ID" value="NZ_CP094970.1"/>
</dbReference>
<evidence type="ECO:0000313" key="1">
    <source>
        <dbReference type="EMBL" id="UYM05879.1"/>
    </source>
</evidence>
<evidence type="ECO:0000313" key="2">
    <source>
        <dbReference type="Proteomes" id="UP001164390"/>
    </source>
</evidence>
<dbReference type="EMBL" id="CP094970">
    <property type="protein sequence ID" value="UYM05879.1"/>
    <property type="molecule type" value="Genomic_DNA"/>
</dbReference>
<reference evidence="1" key="1">
    <citation type="submission" date="2022-01" db="EMBL/GenBank/DDBJ databases">
        <title>Nocardioidaceae gen. sp. A5X3R13.</title>
        <authorList>
            <person name="Lopez Marin M.A."/>
            <person name="Uhlik O."/>
        </authorList>
    </citation>
    <scope>NUCLEOTIDE SEQUENCE</scope>
    <source>
        <strain evidence="1">A5X3R13</strain>
    </source>
</reference>
<proteinExistence type="predicted"/>
<dbReference type="AlphaFoldDB" id="A0AA46YLS1"/>
<dbReference type="InterPro" id="IPR045441">
    <property type="entry name" value="DUF6506"/>
</dbReference>
<dbReference type="Proteomes" id="UP001164390">
    <property type="component" value="Chromosome"/>
</dbReference>